<gene>
    <name evidence="3" type="ORF">HHI36_010605</name>
</gene>
<comment type="caution">
    <text evidence="3">The sequence shown here is derived from an EMBL/GenBank/DDBJ whole genome shotgun (WGS) entry which is preliminary data.</text>
</comment>
<accession>A0ABD2MJ62</accession>
<feature type="compositionally biased region" description="Polar residues" evidence="1">
    <location>
        <begin position="202"/>
        <end position="232"/>
    </location>
</feature>
<proteinExistence type="predicted"/>
<evidence type="ECO:0000313" key="4">
    <source>
        <dbReference type="Proteomes" id="UP001516400"/>
    </source>
</evidence>
<protein>
    <recommendedName>
        <fullName evidence="2">PNT domain-containing protein</fullName>
    </recommendedName>
</protein>
<dbReference type="EMBL" id="JABFTP020000001">
    <property type="protein sequence ID" value="KAL3266431.1"/>
    <property type="molecule type" value="Genomic_DNA"/>
</dbReference>
<name>A0ABD2MJ62_9CUCU</name>
<dbReference type="Proteomes" id="UP001516400">
    <property type="component" value="Unassembled WGS sequence"/>
</dbReference>
<sequence length="453" mass="49825">MLARSTSALNATVSLEAKRDRYVLKINNQSETDSENDLIQNLESTQLLKHLLKVRIEGKSDIEHFRKRKSDSSCVENSSEDLPVTQRCTKVFYEHYSTNSFNKIEAPSRNCVHTKLTSARDTCTFSCDIKSNHGSMEEEKQDDDFRQKCSTKQEETQSHTNEDFPTVGKHGTSASVGFGSTSSGTSGRKFKTSGGTFHINKNEPSTSSLRLSFSNKYSRSVSENSSTEGTVCSPQSSESAVSPSTVYLVPDECFSDLSRDFLTKETMDFILNAAGKCLNIESPSASSQESDSIELTELNGSVVDISGESCYVPSTSSEGVVSPTEKEKSDRKDVNSTKNKTSDTIDDDSMVLVPSDPLEWSSVHIASWLAWCSRKFGLAPRPDPSRFPGSGPELCDLTRQDFEENAGSERSGTILAKYIAHLRHSVTGRASSPLNVECKEFEDGSDEDDDKGK</sequence>
<feature type="region of interest" description="Disordered" evidence="1">
    <location>
        <begin position="134"/>
        <end position="241"/>
    </location>
</feature>
<dbReference type="Pfam" id="PF02198">
    <property type="entry name" value="SAM_PNT"/>
    <property type="match status" value="1"/>
</dbReference>
<reference evidence="3 4" key="1">
    <citation type="journal article" date="2021" name="BMC Biol.">
        <title>Horizontally acquired antibacterial genes associated with adaptive radiation of ladybird beetles.</title>
        <authorList>
            <person name="Li H.S."/>
            <person name="Tang X.F."/>
            <person name="Huang Y.H."/>
            <person name="Xu Z.Y."/>
            <person name="Chen M.L."/>
            <person name="Du X.Y."/>
            <person name="Qiu B.Y."/>
            <person name="Chen P.T."/>
            <person name="Zhang W."/>
            <person name="Slipinski A."/>
            <person name="Escalona H.E."/>
            <person name="Waterhouse R.M."/>
            <person name="Zwick A."/>
            <person name="Pang H."/>
        </authorList>
    </citation>
    <scope>NUCLEOTIDE SEQUENCE [LARGE SCALE GENOMIC DNA]</scope>
    <source>
        <strain evidence="3">SYSU2018</strain>
    </source>
</reference>
<feature type="region of interest" description="Disordered" evidence="1">
    <location>
        <begin position="310"/>
        <end position="346"/>
    </location>
</feature>
<evidence type="ECO:0000313" key="3">
    <source>
        <dbReference type="EMBL" id="KAL3266431.1"/>
    </source>
</evidence>
<feature type="compositionally biased region" description="Basic and acidic residues" evidence="1">
    <location>
        <begin position="135"/>
        <end position="162"/>
    </location>
</feature>
<feature type="compositionally biased region" description="Low complexity" evidence="1">
    <location>
        <begin position="171"/>
        <end position="196"/>
    </location>
</feature>
<dbReference type="CDD" id="cd08203">
    <property type="entry name" value="SAM_PNT"/>
    <property type="match status" value="1"/>
</dbReference>
<dbReference type="AlphaFoldDB" id="A0ABD2MJ62"/>
<organism evidence="3 4">
    <name type="scientific">Cryptolaemus montrouzieri</name>
    <dbReference type="NCBI Taxonomy" id="559131"/>
    <lineage>
        <taxon>Eukaryota</taxon>
        <taxon>Metazoa</taxon>
        <taxon>Ecdysozoa</taxon>
        <taxon>Arthropoda</taxon>
        <taxon>Hexapoda</taxon>
        <taxon>Insecta</taxon>
        <taxon>Pterygota</taxon>
        <taxon>Neoptera</taxon>
        <taxon>Endopterygota</taxon>
        <taxon>Coleoptera</taxon>
        <taxon>Polyphaga</taxon>
        <taxon>Cucujiformia</taxon>
        <taxon>Coccinelloidea</taxon>
        <taxon>Coccinellidae</taxon>
        <taxon>Scymninae</taxon>
        <taxon>Scymnini</taxon>
        <taxon>Cryptolaemus</taxon>
    </lineage>
</organism>
<evidence type="ECO:0000256" key="1">
    <source>
        <dbReference type="SAM" id="MobiDB-lite"/>
    </source>
</evidence>
<feature type="compositionally biased region" description="Basic and acidic residues" evidence="1">
    <location>
        <begin position="324"/>
        <end position="343"/>
    </location>
</feature>
<evidence type="ECO:0000259" key="2">
    <source>
        <dbReference type="PROSITE" id="PS51433"/>
    </source>
</evidence>
<feature type="domain" description="PNT" evidence="2">
    <location>
        <begin position="339"/>
        <end position="426"/>
    </location>
</feature>
<dbReference type="InterPro" id="IPR003118">
    <property type="entry name" value="Pointed_dom"/>
</dbReference>
<keyword evidence="4" id="KW-1185">Reference proteome</keyword>
<dbReference type="InterPro" id="IPR013761">
    <property type="entry name" value="SAM/pointed_sf"/>
</dbReference>
<dbReference type="PROSITE" id="PS51433">
    <property type="entry name" value="PNT"/>
    <property type="match status" value="1"/>
</dbReference>
<dbReference type="SUPFAM" id="SSF47769">
    <property type="entry name" value="SAM/Pointed domain"/>
    <property type="match status" value="1"/>
</dbReference>
<dbReference type="SMART" id="SM00251">
    <property type="entry name" value="SAM_PNT"/>
    <property type="match status" value="1"/>
</dbReference>
<dbReference type="Gene3D" id="1.10.150.50">
    <property type="entry name" value="Transcription Factor, Ets-1"/>
    <property type="match status" value="1"/>
</dbReference>
<dbReference type="FunFam" id="1.10.150.50:FF:000113">
    <property type="entry name" value="DNA-binding protein D-ETS-6"/>
    <property type="match status" value="1"/>
</dbReference>